<gene>
    <name evidence="3" type="ORF">ENI34_01160</name>
</gene>
<evidence type="ECO:0000256" key="1">
    <source>
        <dbReference type="SAM" id="SignalP"/>
    </source>
</evidence>
<dbReference type="InterPro" id="IPR033399">
    <property type="entry name" value="TP_0789-like"/>
</dbReference>
<organism evidence="3 4">
    <name type="scientific">candidate division WOR-3 bacterium</name>
    <dbReference type="NCBI Taxonomy" id="2052148"/>
    <lineage>
        <taxon>Bacteria</taxon>
        <taxon>Bacteria division WOR-3</taxon>
    </lineage>
</organism>
<feature type="domain" description="Uncharacterized protein TP-0789" evidence="2">
    <location>
        <begin position="137"/>
        <end position="238"/>
    </location>
</feature>
<keyword evidence="3" id="KW-0449">Lipoprotein</keyword>
<dbReference type="EMBL" id="DRIG01000015">
    <property type="protein sequence ID" value="HEC77735.1"/>
    <property type="molecule type" value="Genomic_DNA"/>
</dbReference>
<feature type="signal peptide" evidence="1">
    <location>
        <begin position="1"/>
        <end position="23"/>
    </location>
</feature>
<accession>A0A9C9EKT9</accession>
<evidence type="ECO:0000313" key="3">
    <source>
        <dbReference type="EMBL" id="HEC77735.1"/>
    </source>
</evidence>
<sequence>MSKNKILLSVFFTLLIVSGSVYAGDWQTILKGIKDKYAGYQDKIKDIMIIRENRLDTPEGEITSDSKTYKKGIKFRNEMVMEMPNMPQGMPAIKTIVIYDGEDTWMISPFMGKKKLPADQARGYKRQEDWWTWLSENGELVGSEKIDDQDCYIVKLDVEKTPYSRIWITKEDFAVIKAEFKDKDKSGVIRFSDYKELSGFAFPYRIDIYMEGEHQASMLVKSAEVNTGLSDELFDPDKVEMPDMQEMMKYMQKGAGTE</sequence>
<evidence type="ECO:0000313" key="4">
    <source>
        <dbReference type="Proteomes" id="UP000885826"/>
    </source>
</evidence>
<evidence type="ECO:0000259" key="2">
    <source>
        <dbReference type="Pfam" id="PF17131"/>
    </source>
</evidence>
<dbReference type="AlphaFoldDB" id="A0A9C9EKT9"/>
<dbReference type="Pfam" id="PF17131">
    <property type="entry name" value="LolA_like"/>
    <property type="match status" value="1"/>
</dbReference>
<comment type="caution">
    <text evidence="3">The sequence shown here is derived from an EMBL/GenBank/DDBJ whole genome shotgun (WGS) entry which is preliminary data.</text>
</comment>
<dbReference type="Proteomes" id="UP000885826">
    <property type="component" value="Unassembled WGS sequence"/>
</dbReference>
<reference evidence="3" key="1">
    <citation type="journal article" date="2020" name="mSystems">
        <title>Genome- and Community-Level Interaction Insights into Carbon Utilization and Element Cycling Functions of Hydrothermarchaeota in Hydrothermal Sediment.</title>
        <authorList>
            <person name="Zhou Z."/>
            <person name="Liu Y."/>
            <person name="Xu W."/>
            <person name="Pan J."/>
            <person name="Luo Z.H."/>
            <person name="Li M."/>
        </authorList>
    </citation>
    <scope>NUCLEOTIDE SEQUENCE</scope>
    <source>
        <strain evidence="3">HyVt-388</strain>
    </source>
</reference>
<keyword evidence="1" id="KW-0732">Signal</keyword>
<dbReference type="SUPFAM" id="SSF89392">
    <property type="entry name" value="Prokaryotic lipoproteins and lipoprotein localization factors"/>
    <property type="match status" value="1"/>
</dbReference>
<feature type="chain" id="PRO_5039305698" evidence="1">
    <location>
        <begin position="24"/>
        <end position="258"/>
    </location>
</feature>
<protein>
    <submittedName>
        <fullName evidence="3">Outer membrane lipoprotein-sorting protein</fullName>
    </submittedName>
</protein>
<dbReference type="InterPro" id="IPR029046">
    <property type="entry name" value="LolA/LolB/LppX"/>
</dbReference>
<dbReference type="Gene3D" id="2.50.20.10">
    <property type="entry name" value="Lipoprotein localisation LolA/LolB/LppX"/>
    <property type="match status" value="1"/>
</dbReference>
<name>A0A9C9EKT9_UNCW3</name>
<proteinExistence type="predicted"/>